<dbReference type="GO" id="GO:0008237">
    <property type="term" value="F:metallopeptidase activity"/>
    <property type="evidence" value="ECO:0007669"/>
    <property type="project" value="InterPro"/>
</dbReference>
<evidence type="ECO:0000313" key="3">
    <source>
        <dbReference type="EMBL" id="GMI08603.1"/>
    </source>
</evidence>
<dbReference type="OrthoDB" id="10440791at2759"/>
<feature type="region of interest" description="Disordered" evidence="1">
    <location>
        <begin position="442"/>
        <end position="498"/>
    </location>
</feature>
<keyword evidence="2" id="KW-0472">Membrane</keyword>
<reference evidence="4" key="1">
    <citation type="journal article" date="2023" name="Commun. Biol.">
        <title>Genome analysis of Parmales, the sister group of diatoms, reveals the evolutionary specialization of diatoms from phago-mixotrophs to photoautotrophs.</title>
        <authorList>
            <person name="Ban H."/>
            <person name="Sato S."/>
            <person name="Yoshikawa S."/>
            <person name="Yamada K."/>
            <person name="Nakamura Y."/>
            <person name="Ichinomiya M."/>
            <person name="Sato N."/>
            <person name="Blanc-Mathieu R."/>
            <person name="Endo H."/>
            <person name="Kuwata A."/>
            <person name="Ogata H."/>
        </authorList>
    </citation>
    <scope>NUCLEOTIDE SEQUENCE [LARGE SCALE GENOMIC DNA]</scope>
    <source>
        <strain evidence="4">NIES 3700</strain>
    </source>
</reference>
<dbReference type="EMBL" id="BRXW01000127">
    <property type="protein sequence ID" value="GMI08603.1"/>
    <property type="molecule type" value="Genomic_DNA"/>
</dbReference>
<dbReference type="SUPFAM" id="SSF55486">
    <property type="entry name" value="Metalloproteases ('zincins'), catalytic domain"/>
    <property type="match status" value="1"/>
</dbReference>
<organism evidence="3 4">
    <name type="scientific">Triparma laevis f. longispina</name>
    <dbReference type="NCBI Taxonomy" id="1714387"/>
    <lineage>
        <taxon>Eukaryota</taxon>
        <taxon>Sar</taxon>
        <taxon>Stramenopiles</taxon>
        <taxon>Ochrophyta</taxon>
        <taxon>Bolidophyceae</taxon>
        <taxon>Parmales</taxon>
        <taxon>Triparmaceae</taxon>
        <taxon>Triparma</taxon>
    </lineage>
</organism>
<feature type="transmembrane region" description="Helical" evidence="2">
    <location>
        <begin position="410"/>
        <end position="431"/>
    </location>
</feature>
<dbReference type="Pfam" id="PF13688">
    <property type="entry name" value="Reprolysin_5"/>
    <property type="match status" value="1"/>
</dbReference>
<dbReference type="InterPro" id="IPR024079">
    <property type="entry name" value="MetalloPept_cat_dom_sf"/>
</dbReference>
<keyword evidence="2" id="KW-0812">Transmembrane</keyword>
<sequence length="498" mass="54670">MSLNKNLYPDRLLASGDEFWQHQDVVAPASFSVVFVSVSFSSGENQLTDCNSACLFSKIDDAQDQYSISSWGRQELSYSGFIYSISLGPMSSYEVNDYCGITSNASPLMVLMSDVKTNLSVMYGISPIDDNDILVIFLPTAFGKDECVWDGIALVKGEAQQWSSSSSSYNPVWVRKYTDAPVVGHEIGHVMGLAHAGEDDNNDGDCDGSYLACEYGDYTSMLGNPSVLRSTSFAQRVMLGLLNMESGDDLLAHEVILPTNTTETYEIVNLNTPSLDNVNSTQYIGLYLERFNEDHEFDGAYSISFMASDGWMSSEYPFLGDFVMIHYVKKTDNGESPLTPEFNTIKMIDGGGEGFVFQDGDWVVEVTNISDGVATVNISFACETCERDIDTDNYIASFDFGEWFTDNQTILIPSLALLGGVLLTVCAFAMCRSRRTDNRFAARRSASGSSNMKRQRRGQSTASSSAPASYPAAQAAENNHGSIFERRAEPSAPPFNEI</sequence>
<comment type="caution">
    <text evidence="3">The sequence shown here is derived from an EMBL/GenBank/DDBJ whole genome shotgun (WGS) entry which is preliminary data.</text>
</comment>
<dbReference type="Proteomes" id="UP001165122">
    <property type="component" value="Unassembled WGS sequence"/>
</dbReference>
<accession>A0A9W7FAW5</accession>
<proteinExistence type="predicted"/>
<feature type="compositionally biased region" description="Low complexity" evidence="1">
    <location>
        <begin position="459"/>
        <end position="476"/>
    </location>
</feature>
<protein>
    <recommendedName>
        <fullName evidence="5">Peptidase M11 gametolysin domain-containing protein</fullName>
    </recommendedName>
</protein>
<keyword evidence="2" id="KW-1133">Transmembrane helix</keyword>
<gene>
    <name evidence="3" type="ORF">TrLO_g12631</name>
</gene>
<keyword evidence="4" id="KW-1185">Reference proteome</keyword>
<evidence type="ECO:0000256" key="2">
    <source>
        <dbReference type="SAM" id="Phobius"/>
    </source>
</evidence>
<name>A0A9W7FAW5_9STRA</name>
<dbReference type="AlphaFoldDB" id="A0A9W7FAW5"/>
<evidence type="ECO:0008006" key="5">
    <source>
        <dbReference type="Google" id="ProtNLM"/>
    </source>
</evidence>
<dbReference type="Gene3D" id="3.40.390.10">
    <property type="entry name" value="Collagenase (Catalytic Domain)"/>
    <property type="match status" value="1"/>
</dbReference>
<evidence type="ECO:0000313" key="4">
    <source>
        <dbReference type="Proteomes" id="UP001165122"/>
    </source>
</evidence>
<evidence type="ECO:0000256" key="1">
    <source>
        <dbReference type="SAM" id="MobiDB-lite"/>
    </source>
</evidence>